<dbReference type="Proteomes" id="UP000309561">
    <property type="component" value="Unassembled WGS sequence"/>
</dbReference>
<dbReference type="OrthoDB" id="9809720at2"/>
<evidence type="ECO:0000256" key="4">
    <source>
        <dbReference type="PROSITE-ProRule" id="PRU00433"/>
    </source>
</evidence>
<proteinExistence type="predicted"/>
<evidence type="ECO:0000256" key="2">
    <source>
        <dbReference type="ARBA" id="ARBA00022723"/>
    </source>
</evidence>
<dbReference type="GO" id="GO:0020037">
    <property type="term" value="F:heme binding"/>
    <property type="evidence" value="ECO:0007669"/>
    <property type="project" value="InterPro"/>
</dbReference>
<keyword evidence="8" id="KW-1185">Reference proteome</keyword>
<evidence type="ECO:0000256" key="3">
    <source>
        <dbReference type="ARBA" id="ARBA00023004"/>
    </source>
</evidence>
<gene>
    <name evidence="7" type="ORF">FCU45_09385</name>
</gene>
<dbReference type="InterPro" id="IPR036909">
    <property type="entry name" value="Cyt_c-like_dom_sf"/>
</dbReference>
<dbReference type="PROSITE" id="PS51007">
    <property type="entry name" value="CYTC"/>
    <property type="match status" value="1"/>
</dbReference>
<dbReference type="SUPFAM" id="SSF46626">
    <property type="entry name" value="Cytochrome c"/>
    <property type="match status" value="1"/>
</dbReference>
<protein>
    <submittedName>
        <fullName evidence="7">Cytochrome c</fullName>
    </submittedName>
</protein>
<evidence type="ECO:0000259" key="6">
    <source>
        <dbReference type="PROSITE" id="PS51007"/>
    </source>
</evidence>
<keyword evidence="3 4" id="KW-0408">Iron</keyword>
<sequence>MAKKSVWSDNRFWQRSAGWITGVASVLLLWLTFDTIPQITMGSDADLENGVTKRVPGPTVINYKITYEMDKKRHHEVPVIGGANAEGRSSFQEKEKFFGRDDWSEEEAGELLHLGKLASQTKNCMNCHTLLGNGAYYAPDLTKAWLDPAWGPNGPMQAMTGKNTKEEAMAEFLQFPSQYPTHARMMPNLGITAEEAKGLVAFLKHMSSIDTNGFPRNFGKIEGAVNGK</sequence>
<dbReference type="EMBL" id="SZPX01000007">
    <property type="protein sequence ID" value="TKI68628.1"/>
    <property type="molecule type" value="Genomic_DNA"/>
</dbReference>
<dbReference type="InterPro" id="IPR009056">
    <property type="entry name" value="Cyt_c-like_dom"/>
</dbReference>
<evidence type="ECO:0000256" key="5">
    <source>
        <dbReference type="SAM" id="Phobius"/>
    </source>
</evidence>
<dbReference type="Pfam" id="PF00034">
    <property type="entry name" value="Cytochrom_C"/>
    <property type="match status" value="1"/>
</dbReference>
<comment type="caution">
    <text evidence="7">The sequence shown here is derived from an EMBL/GenBank/DDBJ whole genome shotgun (WGS) entry which is preliminary data.</text>
</comment>
<feature type="domain" description="Cytochrome c" evidence="6">
    <location>
        <begin position="82"/>
        <end position="207"/>
    </location>
</feature>
<keyword evidence="5" id="KW-0812">Transmembrane</keyword>
<evidence type="ECO:0000256" key="1">
    <source>
        <dbReference type="ARBA" id="ARBA00022617"/>
    </source>
</evidence>
<dbReference type="AlphaFoldDB" id="A0A4U2Z3E6"/>
<keyword evidence="5" id="KW-0472">Membrane</keyword>
<keyword evidence="2 4" id="KW-0479">Metal-binding</keyword>
<dbReference type="GO" id="GO:0009055">
    <property type="term" value="F:electron transfer activity"/>
    <property type="evidence" value="ECO:0007669"/>
    <property type="project" value="InterPro"/>
</dbReference>
<keyword evidence="5" id="KW-1133">Transmembrane helix</keyword>
<organism evidence="7 8">
    <name type="scientific">Sulfurimonas crateris</name>
    <dbReference type="NCBI Taxonomy" id="2574727"/>
    <lineage>
        <taxon>Bacteria</taxon>
        <taxon>Pseudomonadati</taxon>
        <taxon>Campylobacterota</taxon>
        <taxon>Epsilonproteobacteria</taxon>
        <taxon>Campylobacterales</taxon>
        <taxon>Sulfurimonadaceae</taxon>
        <taxon>Sulfurimonas</taxon>
    </lineage>
</organism>
<keyword evidence="1 4" id="KW-0349">Heme</keyword>
<dbReference type="Gene3D" id="1.10.760.10">
    <property type="entry name" value="Cytochrome c-like domain"/>
    <property type="match status" value="1"/>
</dbReference>
<feature type="transmembrane region" description="Helical" evidence="5">
    <location>
        <begin position="12"/>
        <end position="33"/>
    </location>
</feature>
<evidence type="ECO:0000313" key="7">
    <source>
        <dbReference type="EMBL" id="TKI68628.1"/>
    </source>
</evidence>
<accession>A0A4U2Z3E6</accession>
<evidence type="ECO:0000313" key="8">
    <source>
        <dbReference type="Proteomes" id="UP000309561"/>
    </source>
</evidence>
<name>A0A4U2Z3E6_9BACT</name>
<reference evidence="7 8" key="1">
    <citation type="submission" date="2019-04" db="EMBL/GenBank/DDBJ databases">
        <title>Sulfurimonas crateris sp. nov. a facultative anaerobic sulfur-oxidizing chemolithautotrophic bacterium isolated from a terrestrial mud vulcano.</title>
        <authorList>
            <person name="Ratnikova N.M."/>
            <person name="Slobodkin A.I."/>
            <person name="Merkel A.Y."/>
            <person name="Novikov A."/>
            <person name="Bonch-Osmolovskaya E.A."/>
            <person name="Slobodkina G.B."/>
        </authorList>
    </citation>
    <scope>NUCLEOTIDE SEQUENCE [LARGE SCALE GENOMIC DNA]</scope>
    <source>
        <strain evidence="7 8">SN118</strain>
    </source>
</reference>
<dbReference type="GO" id="GO:0046872">
    <property type="term" value="F:metal ion binding"/>
    <property type="evidence" value="ECO:0007669"/>
    <property type="project" value="UniProtKB-KW"/>
</dbReference>